<dbReference type="Proteomes" id="UP000322876">
    <property type="component" value="Unassembled WGS sequence"/>
</dbReference>
<evidence type="ECO:0000313" key="2">
    <source>
        <dbReference type="EMBL" id="KAA0259346.1"/>
    </source>
</evidence>
<organism evidence="2 3">
    <name type="scientific">Deferribacter autotrophicus</name>
    <dbReference type="NCBI Taxonomy" id="500465"/>
    <lineage>
        <taxon>Bacteria</taxon>
        <taxon>Pseudomonadati</taxon>
        <taxon>Deferribacterota</taxon>
        <taxon>Deferribacteres</taxon>
        <taxon>Deferribacterales</taxon>
        <taxon>Deferribacteraceae</taxon>
        <taxon>Deferribacter</taxon>
    </lineage>
</organism>
<keyword evidence="1" id="KW-1133">Transmembrane helix</keyword>
<gene>
    <name evidence="2" type="ORF">FHQ18_00265</name>
</gene>
<dbReference type="EMBL" id="VFJB01000001">
    <property type="protein sequence ID" value="KAA0259346.1"/>
    <property type="molecule type" value="Genomic_DNA"/>
</dbReference>
<keyword evidence="1" id="KW-0472">Membrane</keyword>
<keyword evidence="1" id="KW-0812">Transmembrane</keyword>
<keyword evidence="3" id="KW-1185">Reference proteome</keyword>
<reference evidence="2 3" key="1">
    <citation type="submission" date="2019-06" db="EMBL/GenBank/DDBJ databases">
        <title>Genomic insights into carbon and energy metabolism of Deferribacter autotrophicus revealed new metabolic traits in the phylum Deferribacteres.</title>
        <authorList>
            <person name="Slobodkin A.I."/>
            <person name="Slobodkina G.B."/>
            <person name="Allioux M."/>
            <person name="Alain K."/>
            <person name="Jebbar M."/>
            <person name="Shadrin V."/>
            <person name="Kublanov I.V."/>
            <person name="Toshchakov S.V."/>
            <person name="Bonch-Osmolovskaya E.A."/>
        </authorList>
    </citation>
    <scope>NUCLEOTIDE SEQUENCE [LARGE SCALE GENOMIC DNA]</scope>
    <source>
        <strain evidence="2 3">SL50</strain>
    </source>
</reference>
<accession>A0A5A8F5E3</accession>
<sequence length="182" mass="20080">MNNKGMALIVMLGLLLGVFIISSIVSYRIIRTTKSSGAVIVKNKTYYAANSGIENARKYLNDNYVSTNYWSSLLDNSTDKYNELSNLATTINDVNVKIYIKDNNDGDNDYGRDSDLRVFVLSEAAANDGTKTIIETILFYDSSASQNYKQYGQNVKRTNVSTKSGLSDIANVTPSSFNIGGY</sequence>
<comment type="caution">
    <text evidence="2">The sequence shown here is derived from an EMBL/GenBank/DDBJ whole genome shotgun (WGS) entry which is preliminary data.</text>
</comment>
<name>A0A5A8F5E3_9BACT</name>
<feature type="transmembrane region" description="Helical" evidence="1">
    <location>
        <begin position="6"/>
        <end position="27"/>
    </location>
</feature>
<protein>
    <recommendedName>
        <fullName evidence="4">Type 4 fimbrial biogenesis protein PilX N-terminal domain-containing protein</fullName>
    </recommendedName>
</protein>
<proteinExistence type="predicted"/>
<evidence type="ECO:0000313" key="3">
    <source>
        <dbReference type="Proteomes" id="UP000322876"/>
    </source>
</evidence>
<dbReference type="AlphaFoldDB" id="A0A5A8F5E3"/>
<evidence type="ECO:0008006" key="4">
    <source>
        <dbReference type="Google" id="ProtNLM"/>
    </source>
</evidence>
<evidence type="ECO:0000256" key="1">
    <source>
        <dbReference type="SAM" id="Phobius"/>
    </source>
</evidence>
<dbReference type="RefSeq" id="WP_223144557.1">
    <property type="nucleotide sequence ID" value="NZ_VFJB01000001.1"/>
</dbReference>